<keyword evidence="4 7" id="KW-0812">Transmembrane</keyword>
<dbReference type="GO" id="GO:0005886">
    <property type="term" value="C:plasma membrane"/>
    <property type="evidence" value="ECO:0007669"/>
    <property type="project" value="UniProtKB-SubCell"/>
</dbReference>
<dbReference type="InterPro" id="IPR023090">
    <property type="entry name" value="UPF0702_alpha/beta_dom_sf"/>
</dbReference>
<gene>
    <name evidence="10" type="ORF">JCM21738_1512</name>
</gene>
<comment type="caution">
    <text evidence="10">The sequence shown here is derived from an EMBL/GenBank/DDBJ whole genome shotgun (WGS) entry which is preliminary data.</text>
</comment>
<proteinExistence type="inferred from homology"/>
<dbReference type="PANTHER" id="PTHR34582:SF5">
    <property type="entry name" value="UPF0702 TRANSMEMBRANE PROTEIN YETF"/>
    <property type="match status" value="1"/>
</dbReference>
<name>W4RLK5_9BACI</name>
<sequence>MLNHYLSIAVELASGFVFLFIMTKLQGKTQFSQITPFDFISAIILGELVGNAIYDHEVKIGEIAFAVTLWGVLVYVTESVTQKFIYSRKLLEGEPNIVIRKGKIKFEALKKAKLDINQLQSLVRQQGYFSLREVEYAIIETNGMVSVLPKADYDTPKNSDMKIKAEDPSLPVNMILDGEVVRENLKEAGLDEQWLEKELEKQKIHHVEDVLLIAPWVTNVSYVYIKDLHALLSKDVHKIGLIFLVYKINYGRVIGI</sequence>
<evidence type="ECO:0000259" key="9">
    <source>
        <dbReference type="Pfam" id="PF20730"/>
    </source>
</evidence>
<feature type="transmembrane region" description="Helical" evidence="7">
    <location>
        <begin position="6"/>
        <end position="25"/>
    </location>
</feature>
<dbReference type="AlphaFoldDB" id="W4RLK5"/>
<evidence type="ECO:0000256" key="4">
    <source>
        <dbReference type="ARBA" id="ARBA00022692"/>
    </source>
</evidence>
<evidence type="ECO:0000256" key="2">
    <source>
        <dbReference type="ARBA" id="ARBA00006448"/>
    </source>
</evidence>
<dbReference type="Pfam" id="PF20730">
    <property type="entry name" value="YetF_N"/>
    <property type="match status" value="1"/>
</dbReference>
<evidence type="ECO:0000256" key="7">
    <source>
        <dbReference type="SAM" id="Phobius"/>
    </source>
</evidence>
<dbReference type="InterPro" id="IPR007353">
    <property type="entry name" value="DUF421"/>
</dbReference>
<comment type="similarity">
    <text evidence="2">Belongs to the UPF0702 family.</text>
</comment>
<dbReference type="EMBL" id="BAUW01000012">
    <property type="protein sequence ID" value="GAE44773.1"/>
    <property type="molecule type" value="Genomic_DNA"/>
</dbReference>
<evidence type="ECO:0000256" key="6">
    <source>
        <dbReference type="ARBA" id="ARBA00023136"/>
    </source>
</evidence>
<dbReference type="Proteomes" id="UP000018949">
    <property type="component" value="Unassembled WGS sequence"/>
</dbReference>
<feature type="domain" description="YetF-like N-terminal transmembrane" evidence="9">
    <location>
        <begin position="5"/>
        <end position="78"/>
    </location>
</feature>
<feature type="domain" description="YetF C-terminal" evidence="8">
    <location>
        <begin position="83"/>
        <end position="213"/>
    </location>
</feature>
<protein>
    <recommendedName>
        <fullName evidence="12">DUF421 domain-containing protein</fullName>
    </recommendedName>
</protein>
<dbReference type="Gene3D" id="3.30.240.20">
    <property type="entry name" value="bsu07140 like domains"/>
    <property type="match status" value="2"/>
</dbReference>
<evidence type="ECO:0000313" key="11">
    <source>
        <dbReference type="Proteomes" id="UP000018949"/>
    </source>
</evidence>
<accession>W4RLK5</accession>
<organism evidence="10 11">
    <name type="scientific">Mesobacillus boroniphilus JCM 21738</name>
    <dbReference type="NCBI Taxonomy" id="1294265"/>
    <lineage>
        <taxon>Bacteria</taxon>
        <taxon>Bacillati</taxon>
        <taxon>Bacillota</taxon>
        <taxon>Bacilli</taxon>
        <taxon>Bacillales</taxon>
        <taxon>Bacillaceae</taxon>
        <taxon>Mesobacillus</taxon>
    </lineage>
</organism>
<keyword evidence="5 7" id="KW-1133">Transmembrane helix</keyword>
<dbReference type="Pfam" id="PF04239">
    <property type="entry name" value="DUF421"/>
    <property type="match status" value="1"/>
</dbReference>
<evidence type="ECO:0000313" key="10">
    <source>
        <dbReference type="EMBL" id="GAE44773.1"/>
    </source>
</evidence>
<evidence type="ECO:0008006" key="12">
    <source>
        <dbReference type="Google" id="ProtNLM"/>
    </source>
</evidence>
<reference evidence="10 11" key="1">
    <citation type="submission" date="2013-12" db="EMBL/GenBank/DDBJ databases">
        <title>NBRP : Genome information of microbial organism related human and environment.</title>
        <authorList>
            <person name="Hattori M."/>
            <person name="Oshima K."/>
            <person name="Inaba H."/>
            <person name="Suda W."/>
            <person name="Sakamoto M."/>
            <person name="Iino T."/>
            <person name="Kitahara M."/>
            <person name="Oshida Y."/>
            <person name="Iida T."/>
            <person name="Kudo T."/>
            <person name="Itoh T."/>
            <person name="Ahmed I."/>
            <person name="Ohkuma M."/>
        </authorList>
    </citation>
    <scope>NUCLEOTIDE SEQUENCE [LARGE SCALE GENOMIC DNA]</scope>
    <source>
        <strain evidence="10 11">JCM 21738</strain>
    </source>
</reference>
<evidence type="ECO:0000256" key="5">
    <source>
        <dbReference type="ARBA" id="ARBA00022989"/>
    </source>
</evidence>
<dbReference type="PANTHER" id="PTHR34582">
    <property type="entry name" value="UPF0702 TRANSMEMBRANE PROTEIN YCAP"/>
    <property type="match status" value="1"/>
</dbReference>
<evidence type="ECO:0000259" key="8">
    <source>
        <dbReference type="Pfam" id="PF04239"/>
    </source>
</evidence>
<keyword evidence="3" id="KW-1003">Cell membrane</keyword>
<dbReference type="InterPro" id="IPR048454">
    <property type="entry name" value="YetF_N"/>
</dbReference>
<evidence type="ECO:0000256" key="1">
    <source>
        <dbReference type="ARBA" id="ARBA00004651"/>
    </source>
</evidence>
<comment type="subcellular location">
    <subcellularLocation>
        <location evidence="1">Cell membrane</location>
        <topology evidence="1">Multi-pass membrane protein</topology>
    </subcellularLocation>
</comment>
<keyword evidence="6 7" id="KW-0472">Membrane</keyword>
<evidence type="ECO:0000256" key="3">
    <source>
        <dbReference type="ARBA" id="ARBA00022475"/>
    </source>
</evidence>
<dbReference type="eggNOG" id="COG2323">
    <property type="taxonomic scope" value="Bacteria"/>
</dbReference>
<keyword evidence="11" id="KW-1185">Reference proteome</keyword>